<name>A0A8H4PZ28_9HYPO</name>
<comment type="caution">
    <text evidence="3">The sequence shown here is derived from an EMBL/GenBank/DDBJ whole genome shotgun (WGS) entry which is preliminary data.</text>
</comment>
<dbReference type="Proteomes" id="UP000557566">
    <property type="component" value="Unassembled WGS sequence"/>
</dbReference>
<dbReference type="GO" id="GO:0005737">
    <property type="term" value="C:cytoplasm"/>
    <property type="evidence" value="ECO:0007669"/>
    <property type="project" value="TreeGrafter"/>
</dbReference>
<dbReference type="PANTHER" id="PTHR46333:SF5">
    <property type="entry name" value="TRANSGLUTAMINASE-LIKE DOMAIN-CONTAINING PROTEIN"/>
    <property type="match status" value="1"/>
</dbReference>
<feature type="compositionally biased region" description="Pro residues" evidence="1">
    <location>
        <begin position="68"/>
        <end position="81"/>
    </location>
</feature>
<evidence type="ECO:0000313" key="3">
    <source>
        <dbReference type="EMBL" id="KAF4513089.1"/>
    </source>
</evidence>
<feature type="compositionally biased region" description="Pro residues" evidence="1">
    <location>
        <begin position="225"/>
        <end position="237"/>
    </location>
</feature>
<dbReference type="AlphaFoldDB" id="A0A8H4PZ28"/>
<dbReference type="InterPro" id="IPR038765">
    <property type="entry name" value="Papain-like_cys_pep_sf"/>
</dbReference>
<feature type="compositionally biased region" description="Low complexity" evidence="1">
    <location>
        <begin position="211"/>
        <end position="224"/>
    </location>
</feature>
<feature type="region of interest" description="Disordered" evidence="1">
    <location>
        <begin position="21"/>
        <end position="311"/>
    </location>
</feature>
<dbReference type="PANTHER" id="PTHR46333">
    <property type="entry name" value="CYTOKINESIS PROTEIN 3"/>
    <property type="match status" value="1"/>
</dbReference>
<keyword evidence="4" id="KW-1185">Reference proteome</keyword>
<feature type="compositionally biased region" description="Low complexity" evidence="1">
    <location>
        <begin position="144"/>
        <end position="169"/>
    </location>
</feature>
<evidence type="ECO:0000259" key="2">
    <source>
        <dbReference type="Pfam" id="PF01841"/>
    </source>
</evidence>
<dbReference type="Pfam" id="PF01841">
    <property type="entry name" value="Transglut_core"/>
    <property type="match status" value="1"/>
</dbReference>
<evidence type="ECO:0000313" key="4">
    <source>
        <dbReference type="Proteomes" id="UP000557566"/>
    </source>
</evidence>
<dbReference type="InterPro" id="IPR002931">
    <property type="entry name" value="Transglutaminase-like"/>
</dbReference>
<evidence type="ECO:0000256" key="1">
    <source>
        <dbReference type="SAM" id="MobiDB-lite"/>
    </source>
</evidence>
<feature type="compositionally biased region" description="Polar residues" evidence="1">
    <location>
        <begin position="273"/>
        <end position="292"/>
    </location>
</feature>
<protein>
    <recommendedName>
        <fullName evidence="2">Transglutaminase-like domain-containing protein</fullName>
    </recommendedName>
</protein>
<dbReference type="EMBL" id="JAAVMX010000001">
    <property type="protein sequence ID" value="KAF4513089.1"/>
    <property type="molecule type" value="Genomic_DNA"/>
</dbReference>
<gene>
    <name evidence="3" type="ORF">G6O67_000408</name>
</gene>
<dbReference type="Gene3D" id="3.10.620.30">
    <property type="match status" value="1"/>
</dbReference>
<dbReference type="OrthoDB" id="6129702at2759"/>
<reference evidence="3 4" key="1">
    <citation type="journal article" date="2020" name="Genome Biol. Evol.">
        <title>A new high-quality draft genome assembly of the Chinese cordyceps Ophiocordyceps sinensis.</title>
        <authorList>
            <person name="Shu R."/>
            <person name="Zhang J."/>
            <person name="Meng Q."/>
            <person name="Zhang H."/>
            <person name="Zhou G."/>
            <person name="Li M."/>
            <person name="Wu P."/>
            <person name="Zhao Y."/>
            <person name="Chen C."/>
            <person name="Qin Q."/>
        </authorList>
    </citation>
    <scope>NUCLEOTIDE SEQUENCE [LARGE SCALE GENOMIC DNA]</scope>
    <source>
        <strain evidence="3 4">IOZ07</strain>
    </source>
</reference>
<organism evidence="3 4">
    <name type="scientific">Ophiocordyceps sinensis</name>
    <dbReference type="NCBI Taxonomy" id="72228"/>
    <lineage>
        <taxon>Eukaryota</taxon>
        <taxon>Fungi</taxon>
        <taxon>Dikarya</taxon>
        <taxon>Ascomycota</taxon>
        <taxon>Pezizomycotina</taxon>
        <taxon>Sordariomycetes</taxon>
        <taxon>Hypocreomycetidae</taxon>
        <taxon>Hypocreales</taxon>
        <taxon>Ophiocordycipitaceae</taxon>
        <taxon>Ophiocordyceps</taxon>
    </lineage>
</organism>
<feature type="compositionally biased region" description="Polar residues" evidence="1">
    <location>
        <begin position="133"/>
        <end position="143"/>
    </location>
</feature>
<dbReference type="SUPFAM" id="SSF54001">
    <property type="entry name" value="Cysteine proteinases"/>
    <property type="match status" value="1"/>
</dbReference>
<proteinExistence type="predicted"/>
<accession>A0A8H4PZ28</accession>
<feature type="compositionally biased region" description="Basic and acidic residues" evidence="1">
    <location>
        <begin position="82"/>
        <end position="96"/>
    </location>
</feature>
<sequence>MADVEEAQFNSLADRIAALSRQKNSISVEPARKRPPPPLPPAAKARADGPSSPAPGALDASSRRASPAVPPRSAPSNPPPLPRRDTQTSVGPRDKTTTAATTRENGRPAPPPLPSRAPSSRPSMPQLPRRTEAQSSLVTLRRNSASSELSQLSTASSSSLGRPLSSKTSHGSNGSVYQRKLAPALSDPSSLPPLPPTRRESETKAQEATVTRPARPSVPSAATSPAPPRPRLPPRVPSRPAKSPSAPQPTRSETDEAKRAPRKLPPMAIRGFSSGQATPQRPSIPTRGTTALTGDDDAPPPIPLASRPSAVQIQAASAKAVTRTQAPDDCWVCRDWSGPDGVAAQFPRESLPRNDPVGHLARGLCDPFPSYTDKARAIFTWLHHNIHYDTVAFFGNNVRSMSVEQTIFSRRAVCQGYAETYKAIANRAGLDCILVCGHGKGFGHVPLKKGERPPRAKPEGHAWNAVRIDGGGWKLLDACWGAGNVCSNTNSYKQSFSPEQFTSSNERFGLRHFPQDASHQFRSDGRTVSWEEYFRGPVEGEPPTFYTIGHQEGIAEDSVQPRQREIAVGSGEMVRFQFSKVCEHWTPERNGLGKAPLLLLSIHGADGRKDEMVPMESNGFWHWLDVEARQLGAAGQSVQVAQLTAMDDRDARGVSAGEFLSKRGRVGMSWSFVMRWELV</sequence>
<dbReference type="InterPro" id="IPR052557">
    <property type="entry name" value="CAP/Cytokinesis_protein"/>
</dbReference>
<feature type="domain" description="Transglutaminase-like" evidence="2">
    <location>
        <begin position="370"/>
        <end position="478"/>
    </location>
</feature>